<sequence>MEWIISSRQTESFIVSNGPLIVTASRSLKPIVLVHVPRLDIKYACSRNHEGIFGGKSKVEDVESPNSEKDVARPSSEKDIDVLINADPSPPGRRSPDLISNITAPPAKRTEEVNRYESPLERLGTIYNREAVTHDTSLVDYLSSDLDALVTFAGLFSAAVTAFIIDSYKTLQPDPAEVTNTYLLQLSQQIASGSGASAIQPAPFTPDATDILINKLWISSLVISLACALGALLAQSWTKRYKRHVLSAQGGSTQRKAMLRAYLRDGIGRSGLEALTVVLPAFMHVSLFLFFAGLILFIRGLEASPGLEHTIITLVCIWSALYLAFTLAPFVNNNSPYVTPLTPVIRMLLVFPFIAAVYIWEVGSRLKDAIQEKDTHIAKRMVELVNWDFVWSWLRGEPRPEFTYRRLRKAMKWLMQQFDAPKEASRFLDVAHDILIVPEISPQVVDTVMTLSSDMLYFEGVDIIDQVLDYVVYYPEDGKRGKYAKSGAAFLCSLARHSTTDQRLTLSRHTEHTTVWMDICDEVLLERLSALKADTSFEVALYAYCASTAIASCTIKDISTRITSNDVTIDAPPAWDSQSTISLLGDPNRMPELRSELREFLVILHFLPSYRDADEDGESPYVVFDPPVPTSHGRKIRVKIGSGDQPLTAEMLLYESLLIALVDFLQFVLPQPPIPLAIELVSSVISIVTKAWDTVPHHADMKACVTEPSQRHFASILKRMFLSRASGTMEEKDAPAVTPTTSLWLNEVAVTDLHRISQHLNEECVRQGADMLERWKEFQASQSRMKGKRALSGSSFSTL</sequence>
<dbReference type="EMBL" id="OZ037952">
    <property type="protein sequence ID" value="CAL1717174.1"/>
    <property type="molecule type" value="Genomic_DNA"/>
</dbReference>
<accession>A0ABP1EE60</accession>
<feature type="transmembrane region" description="Helical" evidence="2">
    <location>
        <begin position="274"/>
        <end position="298"/>
    </location>
</feature>
<reference evidence="5" key="1">
    <citation type="submission" date="2024-04" db="EMBL/GenBank/DDBJ databases">
        <authorList>
            <person name="Shaw F."/>
            <person name="Minotto A."/>
        </authorList>
    </citation>
    <scope>NUCLEOTIDE SEQUENCE [LARGE SCALE GENOMIC DNA]</scope>
</reference>
<keyword evidence="2" id="KW-0812">Transmembrane</keyword>
<dbReference type="InterPro" id="IPR045338">
    <property type="entry name" value="DUF6535"/>
</dbReference>
<feature type="region of interest" description="Disordered" evidence="1">
    <location>
        <begin position="56"/>
        <end position="114"/>
    </location>
</feature>
<protein>
    <recommendedName>
        <fullName evidence="3">DUF6535 domain-containing protein</fullName>
    </recommendedName>
</protein>
<feature type="transmembrane region" description="Helical" evidence="2">
    <location>
        <begin position="146"/>
        <end position="165"/>
    </location>
</feature>
<keyword evidence="2" id="KW-0472">Membrane</keyword>
<feature type="compositionally biased region" description="Basic and acidic residues" evidence="1">
    <location>
        <begin position="57"/>
        <end position="81"/>
    </location>
</feature>
<dbReference type="Proteomes" id="UP001497453">
    <property type="component" value="Chromosome 9"/>
</dbReference>
<name>A0ABP1EE60_9APHY</name>
<dbReference type="Pfam" id="PF20153">
    <property type="entry name" value="DUF6535"/>
    <property type="match status" value="1"/>
</dbReference>
<organism evidence="4 5">
    <name type="scientific">Somion occarium</name>
    <dbReference type="NCBI Taxonomy" id="3059160"/>
    <lineage>
        <taxon>Eukaryota</taxon>
        <taxon>Fungi</taxon>
        <taxon>Dikarya</taxon>
        <taxon>Basidiomycota</taxon>
        <taxon>Agaricomycotina</taxon>
        <taxon>Agaricomycetes</taxon>
        <taxon>Polyporales</taxon>
        <taxon>Cerrenaceae</taxon>
        <taxon>Somion</taxon>
    </lineage>
</organism>
<evidence type="ECO:0000313" key="5">
    <source>
        <dbReference type="Proteomes" id="UP001497453"/>
    </source>
</evidence>
<feature type="transmembrane region" description="Helical" evidence="2">
    <location>
        <begin position="310"/>
        <end position="331"/>
    </location>
</feature>
<feature type="domain" description="DUF6535" evidence="3">
    <location>
        <begin position="126"/>
        <end position="298"/>
    </location>
</feature>
<evidence type="ECO:0000256" key="2">
    <source>
        <dbReference type="SAM" id="Phobius"/>
    </source>
</evidence>
<proteinExistence type="predicted"/>
<evidence type="ECO:0000313" key="4">
    <source>
        <dbReference type="EMBL" id="CAL1717174.1"/>
    </source>
</evidence>
<gene>
    <name evidence="4" type="ORF">GFSPODELE1_LOCUS11078</name>
</gene>
<feature type="transmembrane region" description="Helical" evidence="2">
    <location>
        <begin position="343"/>
        <end position="360"/>
    </location>
</feature>
<evidence type="ECO:0000256" key="1">
    <source>
        <dbReference type="SAM" id="MobiDB-lite"/>
    </source>
</evidence>
<evidence type="ECO:0000259" key="3">
    <source>
        <dbReference type="Pfam" id="PF20153"/>
    </source>
</evidence>
<keyword evidence="2" id="KW-1133">Transmembrane helix</keyword>
<keyword evidence="5" id="KW-1185">Reference proteome</keyword>
<feature type="transmembrane region" description="Helical" evidence="2">
    <location>
        <begin position="216"/>
        <end position="234"/>
    </location>
</feature>